<dbReference type="RefSeq" id="WP_006502548.1">
    <property type="nucleotide sequence ID" value="NZ_BAGZ01000008.1"/>
</dbReference>
<dbReference type="OrthoDB" id="5157727at2"/>
<feature type="chain" id="PRO_5003894968" evidence="1">
    <location>
        <begin position="29"/>
        <end position="361"/>
    </location>
</feature>
<dbReference type="EMBL" id="BAGZ01000008">
    <property type="protein sequence ID" value="GAB77796.1"/>
    <property type="molecule type" value="Genomic_DNA"/>
</dbReference>
<protein>
    <submittedName>
        <fullName evidence="2">Uncharacterized protein</fullName>
    </submittedName>
</protein>
<feature type="signal peptide" evidence="1">
    <location>
        <begin position="1"/>
        <end position="28"/>
    </location>
</feature>
<proteinExistence type="predicted"/>
<accession>K6UM46</accession>
<dbReference type="STRING" id="100225.SAMN05421595_0305"/>
<keyword evidence="1" id="KW-0732">Signal</keyword>
<evidence type="ECO:0000313" key="3">
    <source>
        <dbReference type="Proteomes" id="UP000008495"/>
    </source>
</evidence>
<comment type="caution">
    <text evidence="2">The sequence shown here is derived from an EMBL/GenBank/DDBJ whole genome shotgun (WGS) entry which is preliminary data.</text>
</comment>
<organism evidence="2 3">
    <name type="scientific">Austwickia chelonae NBRC 105200</name>
    <dbReference type="NCBI Taxonomy" id="1184607"/>
    <lineage>
        <taxon>Bacteria</taxon>
        <taxon>Bacillati</taxon>
        <taxon>Actinomycetota</taxon>
        <taxon>Actinomycetes</taxon>
        <taxon>Micrococcales</taxon>
        <taxon>Dermatophilaceae</taxon>
        <taxon>Austwickia</taxon>
    </lineage>
</organism>
<dbReference type="AlphaFoldDB" id="K6UM46"/>
<reference evidence="2 3" key="1">
    <citation type="submission" date="2012-08" db="EMBL/GenBank/DDBJ databases">
        <title>Whole genome shotgun sequence of Austwickia chelonae NBRC 105200.</title>
        <authorList>
            <person name="Yoshida I."/>
            <person name="Hosoyama A."/>
            <person name="Tsuchikane K."/>
            <person name="Katsumata H."/>
            <person name="Ando Y."/>
            <person name="Ohji S."/>
            <person name="Hamada M."/>
            <person name="Tamura T."/>
            <person name="Yamazoe A."/>
            <person name="Yamazaki S."/>
            <person name="Fujita N."/>
        </authorList>
    </citation>
    <scope>NUCLEOTIDE SEQUENCE [LARGE SCALE GENOMIC DNA]</scope>
    <source>
        <strain evidence="2 3">NBRC 105200</strain>
    </source>
</reference>
<evidence type="ECO:0000313" key="2">
    <source>
        <dbReference type="EMBL" id="GAB77796.1"/>
    </source>
</evidence>
<name>K6UM46_9MICO</name>
<sequence length="361" mass="37727">MSTATGRAVTVLAALVVPALIFPSPSQAETVEPHPTTGTTRTANFWVNIEDTSASDGAFEGADVDSLGRLLARQGAEVTDRKDFVADINGSQAILSRQASGCGPVSRSYPDRPVGISSTGSVVGSGHCTYPGAELPFTAVATWPTLYGPARISERKSYTEGKVEVVAVSDLGEPLMRERTYVTVGDTLSTTRPGIRLIDSQSREWPVVGTDIAADGTVVGRLVSTPESGRGVPFMTKGRIAVPLRLPAGAGSVSEMAISPNRQFAVAAAETAGIRWDARRVPQVLPSGFVPVDVNDVGAVLGRLGEGWGVWSPWAGLRTVTIPWLPAGVRVKAMAKINRSGQIAATVTGADGIDRAARLSP</sequence>
<keyword evidence="3" id="KW-1185">Reference proteome</keyword>
<evidence type="ECO:0000256" key="1">
    <source>
        <dbReference type="SAM" id="SignalP"/>
    </source>
</evidence>
<gene>
    <name evidence="2" type="ORF">AUCHE_08_00370</name>
</gene>
<dbReference type="Proteomes" id="UP000008495">
    <property type="component" value="Unassembled WGS sequence"/>
</dbReference>